<protein>
    <recommendedName>
        <fullName evidence="2">Peptidase A2 domain-containing protein</fullName>
    </recommendedName>
</protein>
<dbReference type="GO" id="GO:0006508">
    <property type="term" value="P:proteolysis"/>
    <property type="evidence" value="ECO:0007669"/>
    <property type="project" value="InterPro"/>
</dbReference>
<evidence type="ECO:0000313" key="3">
    <source>
        <dbReference type="EMBL" id="EPB69228.1"/>
    </source>
</evidence>
<dbReference type="AlphaFoldDB" id="A0A0D6LD90"/>
<dbReference type="PANTHER" id="PTHR36943">
    <property type="entry name" value="CCHC-TYPE DOMAIN-CONTAINING PROTEIN"/>
    <property type="match status" value="1"/>
</dbReference>
<dbReference type="Pfam" id="PF13975">
    <property type="entry name" value="gag-asp_proteas"/>
    <property type="match status" value="1"/>
</dbReference>
<evidence type="ECO:0000259" key="2">
    <source>
        <dbReference type="PROSITE" id="PS50175"/>
    </source>
</evidence>
<dbReference type="InterPro" id="IPR021109">
    <property type="entry name" value="Peptidase_aspartic_dom_sf"/>
</dbReference>
<dbReference type="Proteomes" id="UP000054495">
    <property type="component" value="Unassembled WGS sequence"/>
</dbReference>
<dbReference type="PANTHER" id="PTHR36943:SF1">
    <property type="entry name" value="CCHC-TYPE DOMAIN-CONTAINING PROTEIN"/>
    <property type="match status" value="1"/>
</dbReference>
<dbReference type="SUPFAM" id="SSF50630">
    <property type="entry name" value="Acid proteases"/>
    <property type="match status" value="1"/>
</dbReference>
<gene>
    <name evidence="3" type="ORF">ANCCEY_11680</name>
</gene>
<organism evidence="3 4">
    <name type="scientific">Ancylostoma ceylanicum</name>
    <dbReference type="NCBI Taxonomy" id="53326"/>
    <lineage>
        <taxon>Eukaryota</taxon>
        <taxon>Metazoa</taxon>
        <taxon>Ecdysozoa</taxon>
        <taxon>Nematoda</taxon>
        <taxon>Chromadorea</taxon>
        <taxon>Rhabditida</taxon>
        <taxon>Rhabditina</taxon>
        <taxon>Rhabditomorpha</taxon>
        <taxon>Strongyloidea</taxon>
        <taxon>Ancylostomatidae</taxon>
        <taxon>Ancylostomatinae</taxon>
        <taxon>Ancylostoma</taxon>
    </lineage>
</organism>
<reference evidence="3 4" key="1">
    <citation type="submission" date="2013-05" db="EMBL/GenBank/DDBJ databases">
        <title>Draft genome of the parasitic nematode Anyclostoma ceylanicum.</title>
        <authorList>
            <person name="Mitreva M."/>
        </authorList>
    </citation>
    <scope>NUCLEOTIDE SEQUENCE [LARGE SCALE GENOMIC DNA]</scope>
</reference>
<dbReference type="EMBL" id="KE125321">
    <property type="protein sequence ID" value="EPB69228.1"/>
    <property type="molecule type" value="Genomic_DNA"/>
</dbReference>
<dbReference type="InterPro" id="IPR001995">
    <property type="entry name" value="Peptidase_A2_cat"/>
</dbReference>
<sequence>MENSCKVKGHKEKYCERATQYRNRSKSKTRAKTHKKRCGRVVLAGSAEANVNAVRHYVTAEVNGHQMEFQLDTGSDITLLNVDEWKRMGSPKLKDTSLVVKDASGNRMKQYWRIWEFSTQVDLLGVLNAEEIQIQINDQAA</sequence>
<proteinExistence type="predicted"/>
<dbReference type="Gene3D" id="2.40.70.10">
    <property type="entry name" value="Acid Proteases"/>
    <property type="match status" value="1"/>
</dbReference>
<name>A0A0D6LD90_9BILA</name>
<feature type="domain" description="Peptidase A2" evidence="2">
    <location>
        <begin position="67"/>
        <end position="105"/>
    </location>
</feature>
<dbReference type="GO" id="GO:0004190">
    <property type="term" value="F:aspartic-type endopeptidase activity"/>
    <property type="evidence" value="ECO:0007669"/>
    <property type="project" value="InterPro"/>
</dbReference>
<keyword evidence="4" id="KW-1185">Reference proteome</keyword>
<dbReference type="PROSITE" id="PS50175">
    <property type="entry name" value="ASP_PROT_RETROV"/>
    <property type="match status" value="1"/>
</dbReference>
<accession>A0A0D6LD90</accession>
<evidence type="ECO:0000256" key="1">
    <source>
        <dbReference type="ARBA" id="ARBA00022801"/>
    </source>
</evidence>
<keyword evidence="1" id="KW-0378">Hydrolase</keyword>
<evidence type="ECO:0000313" key="4">
    <source>
        <dbReference type="Proteomes" id="UP000054495"/>
    </source>
</evidence>